<dbReference type="GO" id="GO:0000166">
    <property type="term" value="F:nucleotide binding"/>
    <property type="evidence" value="ECO:0007669"/>
    <property type="project" value="UniProtKB-KW"/>
</dbReference>
<dbReference type="SUPFAM" id="SSF90002">
    <property type="entry name" value="Hypothetical protein YjiA, C-terminal domain"/>
    <property type="match status" value="1"/>
</dbReference>
<dbReference type="EMBL" id="CP017717">
    <property type="protein sequence ID" value="AQZ63805.1"/>
    <property type="molecule type" value="Genomic_DNA"/>
</dbReference>
<dbReference type="InterPro" id="IPR036627">
    <property type="entry name" value="CobW-likC_sf"/>
</dbReference>
<dbReference type="Gene3D" id="3.40.50.300">
    <property type="entry name" value="P-loop containing nucleotide triphosphate hydrolases"/>
    <property type="match status" value="1"/>
</dbReference>
<dbReference type="InterPro" id="IPR027417">
    <property type="entry name" value="P-loop_NTPase"/>
</dbReference>
<gene>
    <name evidence="7" type="ORF">BKM31_22155</name>
</gene>
<keyword evidence="3" id="KW-0143">Chaperone</keyword>
<dbReference type="Gene3D" id="3.30.1220.10">
    <property type="entry name" value="CobW-like, C-terminal domain"/>
    <property type="match status" value="1"/>
</dbReference>
<dbReference type="Pfam" id="PF02492">
    <property type="entry name" value="cobW"/>
    <property type="match status" value="1"/>
</dbReference>
<dbReference type="PANTHER" id="PTHR43603">
    <property type="entry name" value="COBW DOMAIN-CONTAINING PROTEIN DDB_G0274527"/>
    <property type="match status" value="1"/>
</dbReference>
<evidence type="ECO:0000256" key="1">
    <source>
        <dbReference type="ARBA" id="ARBA00022741"/>
    </source>
</evidence>
<organism evidence="7 8">
    <name type="scientific">[Actinomadura] parvosata subsp. kistnae</name>
    <dbReference type="NCBI Taxonomy" id="1909395"/>
    <lineage>
        <taxon>Bacteria</taxon>
        <taxon>Bacillati</taxon>
        <taxon>Actinomycetota</taxon>
        <taxon>Actinomycetes</taxon>
        <taxon>Streptosporangiales</taxon>
        <taxon>Streptosporangiaceae</taxon>
        <taxon>Nonomuraea</taxon>
    </lineage>
</organism>
<evidence type="ECO:0000313" key="7">
    <source>
        <dbReference type="EMBL" id="AQZ63805.1"/>
    </source>
</evidence>
<proteinExistence type="inferred from homology"/>
<feature type="domain" description="CobW C-terminal" evidence="6">
    <location>
        <begin position="248"/>
        <end position="364"/>
    </location>
</feature>
<evidence type="ECO:0000256" key="2">
    <source>
        <dbReference type="ARBA" id="ARBA00022801"/>
    </source>
</evidence>
<comment type="similarity">
    <text evidence="4">Belongs to the SIMIBI class G3E GTPase family. ZNG1 subfamily.</text>
</comment>
<dbReference type="KEGG" id="noa:BKM31_22155"/>
<dbReference type="STRING" id="1909395.BKM31_22155"/>
<dbReference type="PANTHER" id="PTHR43603:SF1">
    <property type="entry name" value="ZINC-REGULATED GTPASE METALLOPROTEIN ACTIVATOR 1"/>
    <property type="match status" value="1"/>
</dbReference>
<evidence type="ECO:0000259" key="6">
    <source>
        <dbReference type="SMART" id="SM00833"/>
    </source>
</evidence>
<dbReference type="InterPro" id="IPR011629">
    <property type="entry name" value="CobW-like_C"/>
</dbReference>
<dbReference type="Proteomes" id="UP000190797">
    <property type="component" value="Chromosome"/>
</dbReference>
<dbReference type="InterPro" id="IPR003495">
    <property type="entry name" value="CobW/HypB/UreG_nucleotide-bd"/>
</dbReference>
<protein>
    <recommendedName>
        <fullName evidence="6">CobW C-terminal domain-containing protein</fullName>
    </recommendedName>
</protein>
<keyword evidence="2" id="KW-0378">Hydrolase</keyword>
<dbReference type="SMART" id="SM00833">
    <property type="entry name" value="CobW_C"/>
    <property type="match status" value="1"/>
</dbReference>
<keyword evidence="1" id="KW-0547">Nucleotide-binding</keyword>
<evidence type="ECO:0000256" key="5">
    <source>
        <dbReference type="ARBA" id="ARBA00049117"/>
    </source>
</evidence>
<dbReference type="InterPro" id="IPR051927">
    <property type="entry name" value="Zn_Chap_cDPG_Synth"/>
</dbReference>
<evidence type="ECO:0000313" key="8">
    <source>
        <dbReference type="Proteomes" id="UP000190797"/>
    </source>
</evidence>
<accession>A0A1V0A0S0</accession>
<comment type="catalytic activity">
    <reaction evidence="5">
        <text>GTP + H2O = GDP + phosphate + H(+)</text>
        <dbReference type="Rhea" id="RHEA:19669"/>
        <dbReference type="ChEBI" id="CHEBI:15377"/>
        <dbReference type="ChEBI" id="CHEBI:15378"/>
        <dbReference type="ChEBI" id="CHEBI:37565"/>
        <dbReference type="ChEBI" id="CHEBI:43474"/>
        <dbReference type="ChEBI" id="CHEBI:58189"/>
    </reaction>
    <physiologicalReaction direction="left-to-right" evidence="5">
        <dbReference type="Rhea" id="RHEA:19670"/>
    </physiologicalReaction>
</comment>
<dbReference type="GO" id="GO:0016787">
    <property type="term" value="F:hydrolase activity"/>
    <property type="evidence" value="ECO:0007669"/>
    <property type="project" value="UniProtKB-KW"/>
</dbReference>
<evidence type="ECO:0000256" key="3">
    <source>
        <dbReference type="ARBA" id="ARBA00023186"/>
    </source>
</evidence>
<dbReference type="Pfam" id="PF07683">
    <property type="entry name" value="CobW_C"/>
    <property type="match status" value="1"/>
</dbReference>
<keyword evidence="8" id="KW-1185">Reference proteome</keyword>
<dbReference type="AlphaFoldDB" id="A0A1V0A0S0"/>
<evidence type="ECO:0000256" key="4">
    <source>
        <dbReference type="ARBA" id="ARBA00034320"/>
    </source>
</evidence>
<name>A0A1V0A0S0_9ACTN</name>
<reference evidence="8" key="1">
    <citation type="journal article" date="2017" name="Med. Chem. Commun.">
        <title>Nonomuraea sp. ATCC 55076 harbours the largest actinomycete chromosome to date and the kistamicin biosynthetic gene cluster.</title>
        <authorList>
            <person name="Nazari B."/>
            <person name="Forneris C.C."/>
            <person name="Gibson M.I."/>
            <person name="Moon K."/>
            <person name="Schramma K.R."/>
            <person name="Seyedsayamdost M.R."/>
        </authorList>
    </citation>
    <scope>NUCLEOTIDE SEQUENCE [LARGE SCALE GENOMIC DNA]</scope>
    <source>
        <strain evidence="8">ATCC 55076</strain>
    </source>
</reference>
<sequence>MITTTVFISATGGPVPTPVVLVAGLHGAARTAAVERLLADHPGSLAVHHDLGRVTTGRITRTVRDAHGVRESAEVRLAHGCVTCTVREDLLPRLVALAPAAPLLIADLWDAVEPRSVAEAVDCPEARDLLRLTAVLTAVDSAALPHDLTRGERLIEVGKPAAAGDQRFLAEVLTRQLEYATGLVPHGGDEEDEELTLAVLAHLTPFTPVHPLTTLPPVTGPALCTAELGERVEPATAQLPGDTRTGEITTMVWHRRRPLHPRRLFEAVDELVTESVRSRGRFWLATRPSRLLAWDAVAGIVSVEDAGPWLAALPEAAWDLVPPARRLAASLDWHPETGDRVQHLVLTGPDLDTGRLRALLDSCLLTPEDGPAACLDDPFAPMLDLKEIA</sequence>